<proteinExistence type="inferred from homology"/>
<feature type="domain" description="Sulfotransferase" evidence="3">
    <location>
        <begin position="112"/>
        <end position="315"/>
    </location>
</feature>
<organism evidence="4 5">
    <name type="scientific">Sphagnum troendelagicum</name>
    <dbReference type="NCBI Taxonomy" id="128251"/>
    <lineage>
        <taxon>Eukaryota</taxon>
        <taxon>Viridiplantae</taxon>
        <taxon>Streptophyta</taxon>
        <taxon>Embryophyta</taxon>
        <taxon>Bryophyta</taxon>
        <taxon>Sphagnophytina</taxon>
        <taxon>Sphagnopsida</taxon>
        <taxon>Sphagnales</taxon>
        <taxon>Sphagnaceae</taxon>
        <taxon>Sphagnum</taxon>
    </lineage>
</organism>
<dbReference type="PANTHER" id="PTHR32175">
    <property type="entry name" value="PROTEIN, PUTATIVE, EXPRESSED-RELATED"/>
    <property type="match status" value="1"/>
</dbReference>
<protein>
    <recommendedName>
        <fullName evidence="1">Sulfotransferase</fullName>
        <ecNumber evidence="1">2.8.2.-</ecNumber>
    </recommendedName>
</protein>
<gene>
    <name evidence="4" type="ORF">CSSPTR1EN2_LOCUS11620</name>
</gene>
<keyword evidence="5" id="KW-1185">Reference proteome</keyword>
<dbReference type="InterPro" id="IPR052796">
    <property type="entry name" value="Nod_factor_sulfotransferase"/>
</dbReference>
<evidence type="ECO:0000313" key="4">
    <source>
        <dbReference type="EMBL" id="CAK9213205.1"/>
    </source>
</evidence>
<dbReference type="SUPFAM" id="SSF52540">
    <property type="entry name" value="P-loop containing nucleoside triphosphate hydrolases"/>
    <property type="match status" value="1"/>
</dbReference>
<dbReference type="Pfam" id="PF00685">
    <property type="entry name" value="Sulfotransfer_1"/>
    <property type="match status" value="1"/>
</dbReference>
<keyword evidence="2" id="KW-0812">Transmembrane</keyword>
<dbReference type="InterPro" id="IPR027417">
    <property type="entry name" value="P-loop_NTPase"/>
</dbReference>
<keyword evidence="2" id="KW-1133">Transmembrane helix</keyword>
<dbReference type="InterPro" id="IPR000863">
    <property type="entry name" value="Sulfotransferase_dom"/>
</dbReference>
<evidence type="ECO:0000313" key="5">
    <source>
        <dbReference type="Proteomes" id="UP001497512"/>
    </source>
</evidence>
<evidence type="ECO:0000256" key="1">
    <source>
        <dbReference type="RuleBase" id="RU361155"/>
    </source>
</evidence>
<dbReference type="EMBL" id="OZ019911">
    <property type="protein sequence ID" value="CAK9213205.1"/>
    <property type="molecule type" value="Genomic_DNA"/>
</dbReference>
<sequence length="361" mass="42024">MGVQKIVKCRGLHDMYVGSGKDLCLWKDCKKFPTVWRLCLVVLIGAFSIYMCMIGVDHSKLSYEHVQQNIQQQEWKQSCPGDFSTSLNLIQHYPHPLTYDRQECLCTPVQGFVILSMQRSGSGWFETLLNNHPNISSHGEIFKVKPRRQNFTTITATLDAIYNLDWYSSAAKNECTSAVGFKWMLNQGAMEYNREVAAYFENKGVSVILLLRRNLLKRIISILANAYDRVAKPLNGTHKSHVHSHEEANKLAEYKPIINVKYLPENFERVMEITDDAHRFFNHTRLLVLYYEDLVTESHRLEQVQKFLGVEPRKLESLQVKIHTRPLSQQIQNWDEVLVRLKGTKFESFLDEEGYFLKKYL</sequence>
<evidence type="ECO:0000256" key="2">
    <source>
        <dbReference type="SAM" id="Phobius"/>
    </source>
</evidence>
<feature type="transmembrane region" description="Helical" evidence="2">
    <location>
        <begin position="35"/>
        <end position="56"/>
    </location>
</feature>
<dbReference type="Proteomes" id="UP001497512">
    <property type="component" value="Chromosome 19"/>
</dbReference>
<dbReference type="EC" id="2.8.2.-" evidence="1"/>
<dbReference type="Gene3D" id="3.40.50.300">
    <property type="entry name" value="P-loop containing nucleotide triphosphate hydrolases"/>
    <property type="match status" value="1"/>
</dbReference>
<keyword evidence="1" id="KW-0808">Transferase</keyword>
<reference evidence="4" key="1">
    <citation type="submission" date="2024-02" db="EMBL/GenBank/DDBJ databases">
        <authorList>
            <consortium name="ELIXIR-Norway"/>
            <consortium name="Elixir Norway"/>
        </authorList>
    </citation>
    <scope>NUCLEOTIDE SEQUENCE</scope>
</reference>
<keyword evidence="2" id="KW-0472">Membrane</keyword>
<dbReference type="PANTHER" id="PTHR32175:SF26">
    <property type="entry name" value="PROTEIN, PUTATIVE, EXPRESSED-RELATED"/>
    <property type="match status" value="1"/>
</dbReference>
<accession>A0ABP0U587</accession>
<evidence type="ECO:0000259" key="3">
    <source>
        <dbReference type="Pfam" id="PF00685"/>
    </source>
</evidence>
<comment type="similarity">
    <text evidence="1">Belongs to the sulfotransferase 1 family.</text>
</comment>
<name>A0ABP0U587_9BRYO</name>